<feature type="compositionally biased region" description="Acidic residues" evidence="2">
    <location>
        <begin position="350"/>
        <end position="359"/>
    </location>
</feature>
<gene>
    <name evidence="3" type="ORF">RhiirC2_782419</name>
</gene>
<reference evidence="3 4" key="2">
    <citation type="submission" date="2017-10" db="EMBL/GenBank/DDBJ databases">
        <title>Extensive intraspecific genome diversity in a model arbuscular mycorrhizal fungus.</title>
        <authorList>
            <person name="Chen E.C.H."/>
            <person name="Morin E."/>
            <person name="Baudet D."/>
            <person name="Noel J."/>
            <person name="Ndikumana S."/>
            <person name="Charron P."/>
            <person name="St-Onge C."/>
            <person name="Giorgi J."/>
            <person name="Grigoriev I.V."/>
            <person name="Roux C."/>
            <person name="Martin F.M."/>
            <person name="Corradi N."/>
        </authorList>
    </citation>
    <scope>NUCLEOTIDE SEQUENCE [LARGE SCALE GENOMIC DNA]</scope>
    <source>
        <strain evidence="3 4">C2</strain>
    </source>
</reference>
<evidence type="ECO:0000256" key="2">
    <source>
        <dbReference type="SAM" id="MobiDB-lite"/>
    </source>
</evidence>
<protein>
    <submittedName>
        <fullName evidence="3">Uncharacterized protein</fullName>
    </submittedName>
</protein>
<dbReference type="AlphaFoldDB" id="A0A2N1N340"/>
<feature type="coiled-coil region" evidence="1">
    <location>
        <begin position="11"/>
        <end position="38"/>
    </location>
</feature>
<dbReference type="EMBL" id="LLXL01000855">
    <property type="protein sequence ID" value="PKK68302.1"/>
    <property type="molecule type" value="Genomic_DNA"/>
</dbReference>
<evidence type="ECO:0000313" key="4">
    <source>
        <dbReference type="Proteomes" id="UP000233469"/>
    </source>
</evidence>
<organism evidence="3 4">
    <name type="scientific">Rhizophagus irregularis</name>
    <dbReference type="NCBI Taxonomy" id="588596"/>
    <lineage>
        <taxon>Eukaryota</taxon>
        <taxon>Fungi</taxon>
        <taxon>Fungi incertae sedis</taxon>
        <taxon>Mucoromycota</taxon>
        <taxon>Glomeromycotina</taxon>
        <taxon>Glomeromycetes</taxon>
        <taxon>Glomerales</taxon>
        <taxon>Glomeraceae</taxon>
        <taxon>Rhizophagus</taxon>
    </lineage>
</organism>
<name>A0A2N1N340_9GLOM</name>
<feature type="coiled-coil region" evidence="1">
    <location>
        <begin position="62"/>
        <end position="107"/>
    </location>
</feature>
<dbReference type="VEuPathDB" id="FungiDB:RhiirA1_463272"/>
<feature type="region of interest" description="Disordered" evidence="2">
    <location>
        <begin position="326"/>
        <end position="359"/>
    </location>
</feature>
<sequence length="474" mass="54146">MSVSEAIPSELEVLRQRNAELEAKSVELENVKIKAEFEAKIVSLEGRNSLHEGKIYELRAKNTDLVFENSDLKNKVAKLEREYKSTVEDLKRKDTDLENRLAKVEQGSPLKDEQPQVKTLTVEESDVDVKRVSDKVVEQTQPREKKIHFEIVPSSGQGRNSHKKKGTEKIVQALADANQGETNQRKSDTSSEIMQYYTMKANEEETLCWVNFGIEFISQYSDIMKNSNDNIGEKKAKGIIYDEMLRHLSIIREKRSKEMGIQLPEITRKTLCRKTQRSMKLVKIFDKIGIDKIKCLKSYSANSISELTNVQIQNIIDNFSKHDSLEYESGSSEEIESATSSPQTTPANADEYDEPDDDEFDEDAFVESVEEINASLMSSSPSGRGADFKPISYKTRPDPELIIKSVLEHFTYLRHQNSFRGYDIFNYTRQMPCIACSGKHSNYGISGEWCRNEYCLTCNCSSNKFKFAYINKVS</sequence>
<proteinExistence type="predicted"/>
<dbReference type="VEuPathDB" id="FungiDB:RhiirFUN_003404"/>
<accession>A0A2N1N340</accession>
<reference evidence="3 4" key="1">
    <citation type="submission" date="2016-04" db="EMBL/GenBank/DDBJ databases">
        <title>Genome analyses suggest a sexual origin of heterokaryosis in a supposedly ancient asexual fungus.</title>
        <authorList>
            <person name="Ropars J."/>
            <person name="Sedzielewska K."/>
            <person name="Noel J."/>
            <person name="Charron P."/>
            <person name="Farinelli L."/>
            <person name="Marton T."/>
            <person name="Kruger M."/>
            <person name="Pelin A."/>
            <person name="Brachmann A."/>
            <person name="Corradi N."/>
        </authorList>
    </citation>
    <scope>NUCLEOTIDE SEQUENCE [LARGE SCALE GENOMIC DNA]</scope>
    <source>
        <strain evidence="3 4">C2</strain>
    </source>
</reference>
<dbReference type="Proteomes" id="UP000233469">
    <property type="component" value="Unassembled WGS sequence"/>
</dbReference>
<dbReference type="VEuPathDB" id="FungiDB:RhiirA1_465460"/>
<dbReference type="VEuPathDB" id="FungiDB:FUN_022870"/>
<dbReference type="VEuPathDB" id="FungiDB:RhiirFUN_002210"/>
<evidence type="ECO:0000313" key="3">
    <source>
        <dbReference type="EMBL" id="PKK68302.1"/>
    </source>
</evidence>
<comment type="caution">
    <text evidence="3">The sequence shown here is derived from an EMBL/GenBank/DDBJ whole genome shotgun (WGS) entry which is preliminary data.</text>
</comment>
<keyword evidence="1" id="KW-0175">Coiled coil</keyword>
<evidence type="ECO:0000256" key="1">
    <source>
        <dbReference type="SAM" id="Coils"/>
    </source>
</evidence>
<dbReference type="VEuPathDB" id="FungiDB:FUN_022869"/>